<dbReference type="GO" id="GO:0000162">
    <property type="term" value="P:L-tryptophan biosynthetic process"/>
    <property type="evidence" value="ECO:0007669"/>
    <property type="project" value="UniProtKB-UniRule"/>
</dbReference>
<dbReference type="InterPro" id="IPR044643">
    <property type="entry name" value="TrpF_fam"/>
</dbReference>
<dbReference type="InterPro" id="IPR013785">
    <property type="entry name" value="Aldolase_TIM"/>
</dbReference>
<dbReference type="PATRIC" id="fig|1230338.3.peg.1192"/>
<keyword evidence="8 9" id="KW-0413">Isomerase</keyword>
<evidence type="ECO:0000256" key="2">
    <source>
        <dbReference type="ARBA" id="ARBA00004664"/>
    </source>
</evidence>
<comment type="catalytic activity">
    <reaction evidence="1 9">
        <text>N-(5-phospho-beta-D-ribosyl)anthranilate = 1-(2-carboxyphenylamino)-1-deoxy-D-ribulose 5-phosphate</text>
        <dbReference type="Rhea" id="RHEA:21540"/>
        <dbReference type="ChEBI" id="CHEBI:18277"/>
        <dbReference type="ChEBI" id="CHEBI:58613"/>
        <dbReference type="EC" id="5.3.1.24"/>
    </reaction>
</comment>
<evidence type="ECO:0000256" key="1">
    <source>
        <dbReference type="ARBA" id="ARBA00001164"/>
    </source>
</evidence>
<dbReference type="HAMAP" id="MF_00135">
    <property type="entry name" value="PRAI"/>
    <property type="match status" value="1"/>
</dbReference>
<proteinExistence type="inferred from homology"/>
<dbReference type="Proteomes" id="UP000023795">
    <property type="component" value="Unassembled WGS sequence"/>
</dbReference>
<sequence length="219" mass="24035">MKKLSVKFCGLTRVDDVKTAVNLGVDALGLVFVEQSPRYISLEQAALLSLEIPAFTTVVALVVNMPEQELVALSHQVRFDVVQFHGDESAHACHLMSQRICKRWIKAIRIKPDDTRSSILSQINELAKFGASGVILDTFNAQMFGGTGESFDWNKIPGNAPLPIYLAGGLTPDNIGQVIANQDLVEKIHGVDVSGGIEYKKGLKCEKKMAMFMDQLKFA</sequence>
<dbReference type="Pfam" id="PF00697">
    <property type="entry name" value="PRAI"/>
    <property type="match status" value="1"/>
</dbReference>
<keyword evidence="5 9" id="KW-0028">Amino-acid biosynthesis</keyword>
<dbReference type="RefSeq" id="WP_009501526.1">
    <property type="nucleotide sequence ID" value="NZ_ANIN01000002.1"/>
</dbReference>
<evidence type="ECO:0000256" key="4">
    <source>
        <dbReference type="ARBA" id="ARBA00022272"/>
    </source>
</evidence>
<dbReference type="AlphaFoldDB" id="L2F4Q4"/>
<evidence type="ECO:0000256" key="5">
    <source>
        <dbReference type="ARBA" id="ARBA00022605"/>
    </source>
</evidence>
<keyword evidence="7 9" id="KW-0057">Aromatic amino acid biosynthesis</keyword>
<comment type="pathway">
    <text evidence="2 9">Amino-acid biosynthesis; L-tryptophan biosynthesis; L-tryptophan from chorismate: step 3/5.</text>
</comment>
<evidence type="ECO:0000256" key="7">
    <source>
        <dbReference type="ARBA" id="ARBA00023141"/>
    </source>
</evidence>
<keyword evidence="6 9" id="KW-0822">Tryptophan biosynthesis</keyword>
<dbReference type="SUPFAM" id="SSF51366">
    <property type="entry name" value="Ribulose-phoshate binding barrel"/>
    <property type="match status" value="1"/>
</dbReference>
<feature type="domain" description="N-(5'phosphoribosyl) anthranilate isomerase (PRAI)" evidence="10">
    <location>
        <begin position="7"/>
        <end position="214"/>
    </location>
</feature>
<evidence type="ECO:0000313" key="12">
    <source>
        <dbReference type="Proteomes" id="UP000023795"/>
    </source>
</evidence>
<dbReference type="STRING" id="1230338.MOMA_05621"/>
<dbReference type="EMBL" id="ANIN01000002">
    <property type="protein sequence ID" value="ELA08014.1"/>
    <property type="molecule type" value="Genomic_DNA"/>
</dbReference>
<organism evidence="11 12">
    <name type="scientific">Moraxella macacae 0408225</name>
    <dbReference type="NCBI Taxonomy" id="1230338"/>
    <lineage>
        <taxon>Bacteria</taxon>
        <taxon>Pseudomonadati</taxon>
        <taxon>Pseudomonadota</taxon>
        <taxon>Gammaproteobacteria</taxon>
        <taxon>Moraxellales</taxon>
        <taxon>Moraxellaceae</taxon>
        <taxon>Moraxella</taxon>
    </lineage>
</organism>
<keyword evidence="12" id="KW-1185">Reference proteome</keyword>
<dbReference type="Gene3D" id="3.20.20.70">
    <property type="entry name" value="Aldolase class I"/>
    <property type="match status" value="1"/>
</dbReference>
<gene>
    <name evidence="9" type="primary">trpF</name>
    <name evidence="11" type="ORF">MOMA_05621</name>
</gene>
<comment type="similarity">
    <text evidence="9">Belongs to the TrpF family.</text>
</comment>
<name>L2F4Q4_9GAMM</name>
<evidence type="ECO:0000256" key="8">
    <source>
        <dbReference type="ARBA" id="ARBA00023235"/>
    </source>
</evidence>
<dbReference type="PANTHER" id="PTHR42894">
    <property type="entry name" value="N-(5'-PHOSPHORIBOSYL)ANTHRANILATE ISOMERASE"/>
    <property type="match status" value="1"/>
</dbReference>
<dbReference type="GO" id="GO:0004640">
    <property type="term" value="F:phosphoribosylanthranilate isomerase activity"/>
    <property type="evidence" value="ECO:0007669"/>
    <property type="project" value="UniProtKB-UniRule"/>
</dbReference>
<evidence type="ECO:0000256" key="9">
    <source>
        <dbReference type="HAMAP-Rule" id="MF_00135"/>
    </source>
</evidence>
<comment type="caution">
    <text evidence="11">The sequence shown here is derived from an EMBL/GenBank/DDBJ whole genome shotgun (WGS) entry which is preliminary data.</text>
</comment>
<dbReference type="PANTHER" id="PTHR42894:SF1">
    <property type="entry name" value="N-(5'-PHOSPHORIBOSYL)ANTHRANILATE ISOMERASE"/>
    <property type="match status" value="1"/>
</dbReference>
<dbReference type="eggNOG" id="COG0135">
    <property type="taxonomic scope" value="Bacteria"/>
</dbReference>
<dbReference type="UniPathway" id="UPA00035">
    <property type="reaction ID" value="UER00042"/>
</dbReference>
<evidence type="ECO:0000313" key="11">
    <source>
        <dbReference type="EMBL" id="ELA08014.1"/>
    </source>
</evidence>
<dbReference type="CDD" id="cd00405">
    <property type="entry name" value="PRAI"/>
    <property type="match status" value="1"/>
</dbReference>
<dbReference type="InterPro" id="IPR001240">
    <property type="entry name" value="PRAI_dom"/>
</dbReference>
<dbReference type="InterPro" id="IPR011060">
    <property type="entry name" value="RibuloseP-bd_barrel"/>
</dbReference>
<accession>L2F4Q4</accession>
<protein>
    <recommendedName>
        <fullName evidence="4 9">N-(5'-phosphoribosyl)anthranilate isomerase</fullName>
        <shortName evidence="9">PRAI</shortName>
        <ecNumber evidence="3 9">5.3.1.24</ecNumber>
    </recommendedName>
</protein>
<dbReference type="EC" id="5.3.1.24" evidence="3 9"/>
<evidence type="ECO:0000259" key="10">
    <source>
        <dbReference type="Pfam" id="PF00697"/>
    </source>
</evidence>
<reference evidence="11 12" key="1">
    <citation type="journal article" date="2013" name="Genome Announc.">
        <title>Genome Sequence of Moraxella macacae 0408225, a Novel Bacterial Species Isolated from a Cynomolgus Macaque with Epistaxis.</title>
        <authorList>
            <person name="Ladner J.T."/>
            <person name="Whitehouse C.A."/>
            <person name="Koroleva G.I."/>
            <person name="Palacios G.F."/>
        </authorList>
    </citation>
    <scope>NUCLEOTIDE SEQUENCE [LARGE SCALE GENOMIC DNA]</scope>
    <source>
        <strain evidence="11 12">0408225</strain>
    </source>
</reference>
<evidence type="ECO:0000256" key="6">
    <source>
        <dbReference type="ARBA" id="ARBA00022822"/>
    </source>
</evidence>
<evidence type="ECO:0000256" key="3">
    <source>
        <dbReference type="ARBA" id="ARBA00012572"/>
    </source>
</evidence>